<accession>A0A345YIN5</accession>
<dbReference type="AlphaFoldDB" id="A0A345YIN5"/>
<name>A0A345YIN5_9SPHN</name>
<sequence>MTTAQIEKPATGGAALSRLLNNDGAVRRLSLQSGVSAVTLRSIAATGTVSSYVTAMAIELATDGAITAESIVTPTTKGADLYRREPARTLLLKAFEQEITIARLLARYDLTQGDLWNYMNAPAGKYEGAKEKVCKALQDLSIPVDREGER</sequence>
<dbReference type="KEGG" id="err:DVR09_15130"/>
<evidence type="ECO:0000313" key="2">
    <source>
        <dbReference type="Proteomes" id="UP000254508"/>
    </source>
</evidence>
<dbReference type="EMBL" id="CP031358">
    <property type="protein sequence ID" value="AXK43787.1"/>
    <property type="molecule type" value="Genomic_DNA"/>
</dbReference>
<dbReference type="RefSeq" id="WP_115418100.1">
    <property type="nucleotide sequence ID" value="NZ_CP031358.1"/>
</dbReference>
<gene>
    <name evidence="1" type="ORF">DVR09_15130</name>
</gene>
<reference evidence="1 2" key="1">
    <citation type="submission" date="2018-07" db="EMBL/GenBank/DDBJ databases">
        <title>Genome sequence of Erythrobacter strain YH-07, an antagonistic bacterium isolated from Yellow Sea.</title>
        <authorList>
            <person name="Tang T."/>
            <person name="Liu Q."/>
            <person name="Sun X."/>
        </authorList>
    </citation>
    <scope>NUCLEOTIDE SEQUENCE [LARGE SCALE GENOMIC DNA]</scope>
    <source>
        <strain evidence="1 2">YH-07</strain>
        <plasmid evidence="1 2">unnamed</plasmid>
    </source>
</reference>
<geneLocation type="plasmid" evidence="1 2">
    <name>unnamed</name>
</geneLocation>
<evidence type="ECO:0000313" key="1">
    <source>
        <dbReference type="EMBL" id="AXK43787.1"/>
    </source>
</evidence>
<dbReference type="Proteomes" id="UP000254508">
    <property type="component" value="Plasmid unnamed"/>
</dbReference>
<keyword evidence="1" id="KW-0614">Plasmid</keyword>
<proteinExistence type="predicted"/>
<keyword evidence="2" id="KW-1185">Reference proteome</keyword>
<protein>
    <submittedName>
        <fullName evidence="1">Uncharacterized protein</fullName>
    </submittedName>
</protein>
<organism evidence="1 2">
    <name type="scientific">Erythrobacter aureus</name>
    <dbReference type="NCBI Taxonomy" id="2182384"/>
    <lineage>
        <taxon>Bacteria</taxon>
        <taxon>Pseudomonadati</taxon>
        <taxon>Pseudomonadota</taxon>
        <taxon>Alphaproteobacteria</taxon>
        <taxon>Sphingomonadales</taxon>
        <taxon>Erythrobacteraceae</taxon>
        <taxon>Erythrobacter/Porphyrobacter group</taxon>
        <taxon>Erythrobacter</taxon>
    </lineage>
</organism>